<organism evidence="1 2">
    <name type="scientific">Siphonobacter curvatus</name>
    <dbReference type="NCBI Taxonomy" id="2094562"/>
    <lineage>
        <taxon>Bacteria</taxon>
        <taxon>Pseudomonadati</taxon>
        <taxon>Bacteroidota</taxon>
        <taxon>Cytophagia</taxon>
        <taxon>Cytophagales</taxon>
        <taxon>Cytophagaceae</taxon>
        <taxon>Siphonobacter</taxon>
    </lineage>
</organism>
<keyword evidence="1" id="KW-0808">Transferase</keyword>
<dbReference type="OrthoDB" id="755870at2"/>
<dbReference type="PANTHER" id="PTHR23416">
    <property type="entry name" value="SIALIC ACID SYNTHASE-RELATED"/>
    <property type="match status" value="1"/>
</dbReference>
<protein>
    <submittedName>
        <fullName evidence="1">Transferase</fullName>
    </submittedName>
</protein>
<evidence type="ECO:0000313" key="1">
    <source>
        <dbReference type="EMBL" id="PQA59811.1"/>
    </source>
</evidence>
<dbReference type="Gene3D" id="2.160.10.10">
    <property type="entry name" value="Hexapeptide repeat proteins"/>
    <property type="match status" value="1"/>
</dbReference>
<dbReference type="InterPro" id="IPR001451">
    <property type="entry name" value="Hexapep"/>
</dbReference>
<dbReference type="RefSeq" id="WP_104711583.1">
    <property type="nucleotide sequence ID" value="NZ_PTRA01000001.1"/>
</dbReference>
<reference evidence="2" key="1">
    <citation type="submission" date="2018-02" db="EMBL/GenBank/DDBJ databases">
        <title>Genome sequencing of Solimonas sp. HR-BB.</title>
        <authorList>
            <person name="Lee Y."/>
            <person name="Jeon C.O."/>
        </authorList>
    </citation>
    <scope>NUCLEOTIDE SEQUENCE [LARGE SCALE GENOMIC DNA]</scope>
    <source>
        <strain evidence="2">HR-U</strain>
    </source>
</reference>
<dbReference type="GO" id="GO:0016740">
    <property type="term" value="F:transferase activity"/>
    <property type="evidence" value="ECO:0007669"/>
    <property type="project" value="UniProtKB-KW"/>
</dbReference>
<name>A0A2S7IQ27_9BACT</name>
<gene>
    <name evidence="1" type="ORF">C5O19_09370</name>
</gene>
<sequence>MKRILRILTQLNLNTIRFNFKYLPFSQAIRFPVFVAKQVYLSNLQGEIKIEGHVWPGKIKIGYGEIGIFDKQKSRSIWQVAGKVVFKGACNLGHGSKISVGDYGEVIFGENFSITAESSLICYKKITFGSACVLSWDILLMDTDLHSIYNAQGELINAPKEISVGDHVWIGCRCTILKGARIGSNSIVAAGTTINKTLLNENVILGGSPVRVLKEEVSWQV</sequence>
<dbReference type="Proteomes" id="UP000239590">
    <property type="component" value="Unassembled WGS sequence"/>
</dbReference>
<comment type="caution">
    <text evidence="1">The sequence shown here is derived from an EMBL/GenBank/DDBJ whole genome shotgun (WGS) entry which is preliminary data.</text>
</comment>
<dbReference type="PANTHER" id="PTHR23416:SF78">
    <property type="entry name" value="LIPOPOLYSACCHARIDE BIOSYNTHESIS O-ACETYL TRANSFERASE WBBJ-RELATED"/>
    <property type="match status" value="1"/>
</dbReference>
<dbReference type="AlphaFoldDB" id="A0A2S7IQ27"/>
<keyword evidence="2" id="KW-1185">Reference proteome</keyword>
<dbReference type="CDD" id="cd04647">
    <property type="entry name" value="LbH_MAT_like"/>
    <property type="match status" value="1"/>
</dbReference>
<accession>A0A2S7IQ27</accession>
<dbReference type="EMBL" id="PTRA01000001">
    <property type="protein sequence ID" value="PQA59811.1"/>
    <property type="molecule type" value="Genomic_DNA"/>
</dbReference>
<evidence type="ECO:0000313" key="2">
    <source>
        <dbReference type="Proteomes" id="UP000239590"/>
    </source>
</evidence>
<dbReference type="SUPFAM" id="SSF51161">
    <property type="entry name" value="Trimeric LpxA-like enzymes"/>
    <property type="match status" value="1"/>
</dbReference>
<proteinExistence type="predicted"/>
<dbReference type="InterPro" id="IPR051159">
    <property type="entry name" value="Hexapeptide_acetyltransf"/>
</dbReference>
<dbReference type="InterPro" id="IPR011004">
    <property type="entry name" value="Trimer_LpxA-like_sf"/>
</dbReference>
<dbReference type="Pfam" id="PF00132">
    <property type="entry name" value="Hexapep"/>
    <property type="match status" value="1"/>
</dbReference>